<keyword evidence="2" id="KW-1133">Transmembrane helix</keyword>
<evidence type="ECO:0000256" key="1">
    <source>
        <dbReference type="SAM" id="Coils"/>
    </source>
</evidence>
<reference evidence="4" key="1">
    <citation type="submission" date="2018-06" db="EMBL/GenBank/DDBJ databases">
        <title>Genome assembly of Danube salmon.</title>
        <authorList>
            <person name="Macqueen D.J."/>
            <person name="Gundappa M.K."/>
        </authorList>
    </citation>
    <scope>NUCLEOTIDE SEQUENCE [LARGE SCALE GENOMIC DNA]</scope>
</reference>
<dbReference type="PANTHER" id="PTHR34251">
    <property type="entry name" value="LEUCINE-, GLUTAMATE- AND LYSINE-RICH PROTEIN 1"/>
    <property type="match status" value="1"/>
</dbReference>
<reference evidence="3" key="3">
    <citation type="submission" date="2025-09" db="UniProtKB">
        <authorList>
            <consortium name="Ensembl"/>
        </authorList>
    </citation>
    <scope>IDENTIFICATION</scope>
</reference>
<dbReference type="Proteomes" id="UP000314982">
    <property type="component" value="Unassembled WGS sequence"/>
</dbReference>
<dbReference type="Ensembl" id="ENSHHUT00000074026.1">
    <property type="protein sequence ID" value="ENSHHUP00000071644.1"/>
    <property type="gene ID" value="ENSHHUG00000042087.1"/>
</dbReference>
<feature type="transmembrane region" description="Helical" evidence="2">
    <location>
        <begin position="106"/>
        <end position="124"/>
    </location>
</feature>
<evidence type="ECO:0000313" key="4">
    <source>
        <dbReference type="Proteomes" id="UP000314982"/>
    </source>
</evidence>
<feature type="transmembrane region" description="Helical" evidence="2">
    <location>
        <begin position="130"/>
        <end position="151"/>
    </location>
</feature>
<keyword evidence="1" id="KW-0175">Coiled coil</keyword>
<accession>A0A4W5QGN6</accession>
<evidence type="ECO:0000256" key="2">
    <source>
        <dbReference type="SAM" id="Phobius"/>
    </source>
</evidence>
<protein>
    <submittedName>
        <fullName evidence="3">Uncharacterized protein</fullName>
    </submittedName>
</protein>
<organism evidence="3 4">
    <name type="scientific">Hucho hucho</name>
    <name type="common">huchen</name>
    <dbReference type="NCBI Taxonomy" id="62062"/>
    <lineage>
        <taxon>Eukaryota</taxon>
        <taxon>Metazoa</taxon>
        <taxon>Chordata</taxon>
        <taxon>Craniata</taxon>
        <taxon>Vertebrata</taxon>
        <taxon>Euteleostomi</taxon>
        <taxon>Actinopterygii</taxon>
        <taxon>Neopterygii</taxon>
        <taxon>Teleostei</taxon>
        <taxon>Protacanthopterygii</taxon>
        <taxon>Salmoniformes</taxon>
        <taxon>Salmonidae</taxon>
        <taxon>Salmoninae</taxon>
        <taxon>Hucho</taxon>
    </lineage>
</organism>
<dbReference type="PANTHER" id="PTHR34251:SF1">
    <property type="entry name" value="LEUCINE, GLUTAMATE AND LYSINE RICH 1"/>
    <property type="match status" value="1"/>
</dbReference>
<dbReference type="AlphaFoldDB" id="A0A4W5QGN6"/>
<evidence type="ECO:0000313" key="3">
    <source>
        <dbReference type="Ensembl" id="ENSHHUP00000071644.1"/>
    </source>
</evidence>
<proteinExistence type="predicted"/>
<keyword evidence="4" id="KW-1185">Reference proteome</keyword>
<name>A0A4W5QGN6_9TELE</name>
<dbReference type="GeneTree" id="ENSGT01100000264189"/>
<reference evidence="3" key="2">
    <citation type="submission" date="2025-08" db="UniProtKB">
        <authorList>
            <consortium name="Ensembl"/>
        </authorList>
    </citation>
    <scope>IDENTIFICATION</scope>
</reference>
<keyword evidence="2" id="KW-0812">Transmembrane</keyword>
<feature type="coiled-coil region" evidence="1">
    <location>
        <begin position="23"/>
        <end position="66"/>
    </location>
</feature>
<dbReference type="InterPro" id="IPR038799">
    <property type="entry name" value="LEKR1"/>
</dbReference>
<sequence length="216" mass="25127">MDRNMSETVCQYCGVSYLILHEFQLLQDSLAQVERELQNQRGATERERAKRELLELDRERERERQRERDIFVVCLAGQHTDLGEKISREKMATYCRFHRRYLDLDLAVGLYLYHACICVSYMHLCIVHAFVYLACICVSCMHLCIVHASVYRACICVSCMHLCIVHASVYRACICVSCMHLCIVHAPVYHACVCVYLMSRLRLCLYDYGMSVSVCI</sequence>
<dbReference type="STRING" id="62062.ENSHHUP00000071644"/>
<keyword evidence="2" id="KW-0472">Membrane</keyword>